<evidence type="ECO:0000313" key="2">
    <source>
        <dbReference type="Proteomes" id="UP000588071"/>
    </source>
</evidence>
<accession>A0A7X9NLE7</accession>
<sequence length="441" mass="51845">MPNLMNFFSLDDASYHLLETKTGNEILYNKSEHRPYGVIMSVGNVDYYVPMKHDLNVTSKPFLETSVYLIPSQTLNYPYGGFDFQHALPIKDDAYSFTLNNQLIANDQRTLATNMQNQIASKLEKYVENYKHYQRGENLELVDGKLPDTRTFKVSTLNYFHEEIGLEPTFDIQHIIDKFSREGNLSLVDNYPYVHYMNEAEISDAEDIQLVLNVFSEKEQDEILDQSPWNLELMKGGKSLGYLAYGDSWSTEFEIQDELEDLKNRVRQNDYKNLYSEIDFKDLLKDSGFELDDELENEKAMKLQKYLGQIPFVHKGNLQEMDNLLAEEQVYSRSFRDIDIAKNDGFEIMEEEFTPNKIYYYKNEEKEKVIQFASENPKEVAKYFELMLKSKSNVTYDFTKIDKDFGRDDMKTESVLSTIRKIVRMKDINQKNIEKENEMER</sequence>
<dbReference type="GO" id="GO:0004521">
    <property type="term" value="F:RNA endonuclease activity"/>
    <property type="evidence" value="ECO:0007669"/>
    <property type="project" value="InterPro"/>
</dbReference>
<evidence type="ECO:0000313" key="1">
    <source>
        <dbReference type="EMBL" id="NME48941.1"/>
    </source>
</evidence>
<dbReference type="RefSeq" id="WP_168930124.1">
    <property type="nucleotide sequence ID" value="NZ_JABAFV010000001.1"/>
</dbReference>
<dbReference type="Proteomes" id="UP000588071">
    <property type="component" value="Unassembled WGS sequence"/>
</dbReference>
<proteinExistence type="predicted"/>
<comment type="caution">
    <text evidence="1">The sequence shown here is derived from an EMBL/GenBank/DDBJ whole genome shotgun (WGS) entry which is preliminary data.</text>
</comment>
<organism evidence="1 2">
    <name type="scientific">Enterococcus cecorum</name>
    <dbReference type="NCBI Taxonomy" id="44008"/>
    <lineage>
        <taxon>Bacteria</taxon>
        <taxon>Bacillati</taxon>
        <taxon>Bacillota</taxon>
        <taxon>Bacilli</taxon>
        <taxon>Lactobacillales</taxon>
        <taxon>Enterococcaceae</taxon>
        <taxon>Enterococcus</taxon>
    </lineage>
</organism>
<dbReference type="GO" id="GO:0003723">
    <property type="term" value="F:RNA binding"/>
    <property type="evidence" value="ECO:0007669"/>
    <property type="project" value="InterPro"/>
</dbReference>
<dbReference type="EMBL" id="JABAFV010000001">
    <property type="protein sequence ID" value="NME48941.1"/>
    <property type="molecule type" value="Genomic_DNA"/>
</dbReference>
<name>A0A7X9NLE7_9ENTE</name>
<protein>
    <submittedName>
        <fullName evidence="1">Uncharacterized protein</fullName>
    </submittedName>
</protein>
<reference evidence="1 2" key="1">
    <citation type="submission" date="2020-04" db="EMBL/GenBank/DDBJ databases">
        <authorList>
            <person name="Hitch T.C.A."/>
            <person name="Wylensek D."/>
            <person name="Clavel T."/>
        </authorList>
    </citation>
    <scope>NUCLEOTIDE SEQUENCE [LARGE SCALE GENOMIC DNA]</scope>
    <source>
        <strain evidence="1 2">WCA-380-WT-3C</strain>
    </source>
</reference>
<gene>
    <name evidence="1" type="ORF">HF857_01485</name>
</gene>
<dbReference type="AlphaFoldDB" id="A0A7X9NLE7"/>